<gene>
    <name evidence="1" type="ORF">MILVUS5_LOCUS9328</name>
</gene>
<comment type="caution">
    <text evidence="1">The sequence shown here is derived from an EMBL/GenBank/DDBJ whole genome shotgun (WGS) entry which is preliminary data.</text>
</comment>
<evidence type="ECO:0000313" key="2">
    <source>
        <dbReference type="Proteomes" id="UP001177021"/>
    </source>
</evidence>
<proteinExistence type="predicted"/>
<accession>A0ACB0J5C2</accession>
<evidence type="ECO:0000313" key="1">
    <source>
        <dbReference type="EMBL" id="CAJ2639268.1"/>
    </source>
</evidence>
<organism evidence="1 2">
    <name type="scientific">Trifolium pratense</name>
    <name type="common">Red clover</name>
    <dbReference type="NCBI Taxonomy" id="57577"/>
    <lineage>
        <taxon>Eukaryota</taxon>
        <taxon>Viridiplantae</taxon>
        <taxon>Streptophyta</taxon>
        <taxon>Embryophyta</taxon>
        <taxon>Tracheophyta</taxon>
        <taxon>Spermatophyta</taxon>
        <taxon>Magnoliopsida</taxon>
        <taxon>eudicotyledons</taxon>
        <taxon>Gunneridae</taxon>
        <taxon>Pentapetalae</taxon>
        <taxon>rosids</taxon>
        <taxon>fabids</taxon>
        <taxon>Fabales</taxon>
        <taxon>Fabaceae</taxon>
        <taxon>Papilionoideae</taxon>
        <taxon>50 kb inversion clade</taxon>
        <taxon>NPAAA clade</taxon>
        <taxon>Hologalegina</taxon>
        <taxon>IRL clade</taxon>
        <taxon>Trifolieae</taxon>
        <taxon>Trifolium</taxon>
    </lineage>
</organism>
<keyword evidence="2" id="KW-1185">Reference proteome</keyword>
<reference evidence="1" key="1">
    <citation type="submission" date="2023-10" db="EMBL/GenBank/DDBJ databases">
        <authorList>
            <person name="Rodriguez Cubillos JULIANA M."/>
            <person name="De Vega J."/>
        </authorList>
    </citation>
    <scope>NUCLEOTIDE SEQUENCE</scope>
</reference>
<sequence>MVKILKFVYTFIIFHFLILLGTNDGMKDLLPVINRYGHHITCITVADCPDHKCQDRFVLKCINNKCYYL</sequence>
<dbReference type="EMBL" id="CASHSV030000024">
    <property type="protein sequence ID" value="CAJ2639268.1"/>
    <property type="molecule type" value="Genomic_DNA"/>
</dbReference>
<protein>
    <submittedName>
        <fullName evidence="1">Uncharacterized protein</fullName>
    </submittedName>
</protein>
<dbReference type="Proteomes" id="UP001177021">
    <property type="component" value="Unassembled WGS sequence"/>
</dbReference>
<name>A0ACB0J5C2_TRIPR</name>